<name>A0A6J2XAB4_SITOR</name>
<feature type="domain" description="Peptidase S1" evidence="9">
    <location>
        <begin position="185"/>
        <end position="458"/>
    </location>
</feature>
<evidence type="ECO:0000313" key="12">
    <source>
        <dbReference type="RefSeq" id="XP_030747774.1"/>
    </source>
</evidence>
<keyword evidence="4 6" id="KW-1015">Disulfide bond</keyword>
<keyword evidence="5" id="KW-0325">Glycoprotein</keyword>
<dbReference type="InParanoid" id="A0A6J2XAB4"/>
<sequence>MTLVYWISSFLIFNEYFCGLSLAINVNGLTYSQNEARIKRKTNSKTGCTAPSQPKNGRWIPLNQNKTIKENEIVDVNTIISYSCDTSYKLSSSEADRELVVCLNDGKWSFPEMPRCQKLCPPMYSTNTTNLKCKKSGVPVPCDKASDGTVLRFTCAPYFEPEGTILSRKCVDGNWDYSKPTCIPVCGMKFEQSIPLILRRAIPESYNPWMTAIYRKYNKTTNEYLNICGGSLIAPNIILTAATCVTDYSGQPNDKNDYIVAVGKYYRQYQDARDADTAQYSEVEYFDIHPNYKAGLQNYLGDIAIVRVKTAFAMSKFVQPICYMDFDFTLVPDMKGVVSGWNIIKPDEERKDVLKELESVYKDYSTCESEFEEDFAKKFHTPDKICSGQFNKSSAICRGDSGSGLMFKNPKNNRNFIKGIVSIGPIIRTSDIPQCDIQRRTLFTKIDYYIDWLQSKLHLYVETEQKMRFGKLMFLITCFVLCYLADSSNGFSLSSNSYAKTENSSLIRLRRQNRNSCNDGFQCKTTQQCIDVDKQCDGALDCSDGSDEFESLCKQQVCPGYLFRCDYGACLSSDKQCNGVKDCKDNSDEVGCSSVPKVNTYCRSDQFECSNGQCVSADSRCNGVTECDDRSDETEELCLNIYCPGYTYKCAYGACVDGDSRCNGVQNCVDNSDEADCEVVPTPVPPTKPTKSPPSGSGTTCVTPAQPENGRWVYASNQQAGNSGERVGINSIINFSCNSGYRLSTTEKDIELVVCLEKGNWLFKDMPYCQKLCPPLYNSPTITMGCKNIESGTPVTCDRATSGVILSYKCAPFYEATNPTTVNCRDGTWDYSPSCIPVCGEKRVTANTLIVNGRNVERGNYPWMVAIYRLDEDSNTYINVCGGSLLRPNIVLTAAHCVTRNKDGKIANKNLFQIAAGKYYNRYKDSRDLDTAQYKEVDLIETNNEYKGELRNFRGDIAILKLKSPFALSPVIQPICYLNVNEFSLSLNAQGVVTGWGFTKSGSDVADKLKEIELPYKDDNTCQSEFDEEWAAKYFAGDKLCAGYFNQSTSVCKGDSGGALAFKHPTSKRYFVHGIVSIGPSFINNQITHCDIQQNALFTKVTFYFEWLQSRISFLTKDSS</sequence>
<keyword evidence="8" id="KW-0720">Serine protease</keyword>
<evidence type="ECO:0000256" key="4">
    <source>
        <dbReference type="ARBA" id="ARBA00023157"/>
    </source>
</evidence>
<evidence type="ECO:0000256" key="3">
    <source>
        <dbReference type="ARBA" id="ARBA00022729"/>
    </source>
</evidence>
<dbReference type="InterPro" id="IPR036055">
    <property type="entry name" value="LDL_receptor-like_sf"/>
</dbReference>
<dbReference type="PROSITE" id="PS01209">
    <property type="entry name" value="LDLRA_1"/>
    <property type="match status" value="2"/>
</dbReference>
<dbReference type="SMART" id="SM00032">
    <property type="entry name" value="CCP"/>
    <property type="match status" value="4"/>
</dbReference>
<dbReference type="InterPro" id="IPR001254">
    <property type="entry name" value="Trypsin_dom"/>
</dbReference>
<keyword evidence="8" id="KW-0645">Protease</keyword>
<dbReference type="PANTHER" id="PTHR24252">
    <property type="entry name" value="ACROSIN-RELATED"/>
    <property type="match status" value="1"/>
</dbReference>
<dbReference type="KEGG" id="soy:115876215"/>
<dbReference type="InterPro" id="IPR000436">
    <property type="entry name" value="Sushi_SCR_CCP_dom"/>
</dbReference>
<dbReference type="SUPFAM" id="SSF57535">
    <property type="entry name" value="Complement control module/SCR domain"/>
    <property type="match status" value="3"/>
</dbReference>
<feature type="disulfide bond" evidence="6">
    <location>
        <begin position="565"/>
        <end position="583"/>
    </location>
</feature>
<dbReference type="CDD" id="cd00112">
    <property type="entry name" value="LDLa"/>
    <property type="match status" value="4"/>
</dbReference>
<dbReference type="GO" id="GO:0006508">
    <property type="term" value="P:proteolysis"/>
    <property type="evidence" value="ECO:0007669"/>
    <property type="project" value="UniProtKB-KW"/>
</dbReference>
<dbReference type="Pfam" id="PF00057">
    <property type="entry name" value="Ldl_recept_a"/>
    <property type="match status" value="4"/>
</dbReference>
<dbReference type="SUPFAM" id="SSF50494">
    <property type="entry name" value="Trypsin-like serine proteases"/>
    <property type="match status" value="2"/>
</dbReference>
<dbReference type="Pfam" id="PF00089">
    <property type="entry name" value="Trypsin"/>
    <property type="match status" value="2"/>
</dbReference>
<dbReference type="PROSITE" id="PS50923">
    <property type="entry name" value="SUSHI"/>
    <property type="match status" value="2"/>
</dbReference>
<dbReference type="PRINTS" id="PR00261">
    <property type="entry name" value="LDLRECEPTOR"/>
</dbReference>
<dbReference type="Pfam" id="PF00084">
    <property type="entry name" value="Sushi"/>
    <property type="match status" value="3"/>
</dbReference>
<evidence type="ECO:0000256" key="1">
    <source>
        <dbReference type="ARBA" id="ARBA00004613"/>
    </source>
</evidence>
<dbReference type="InterPro" id="IPR043504">
    <property type="entry name" value="Peptidase_S1_PA_chymotrypsin"/>
</dbReference>
<evidence type="ECO:0000256" key="5">
    <source>
        <dbReference type="ARBA" id="ARBA00023180"/>
    </source>
</evidence>
<organism evidence="11 12">
    <name type="scientific">Sitophilus oryzae</name>
    <name type="common">Rice weevil</name>
    <name type="synonym">Curculio oryzae</name>
    <dbReference type="NCBI Taxonomy" id="7048"/>
    <lineage>
        <taxon>Eukaryota</taxon>
        <taxon>Metazoa</taxon>
        <taxon>Ecdysozoa</taxon>
        <taxon>Arthropoda</taxon>
        <taxon>Hexapoda</taxon>
        <taxon>Insecta</taxon>
        <taxon>Pterygota</taxon>
        <taxon>Neoptera</taxon>
        <taxon>Endopterygota</taxon>
        <taxon>Coleoptera</taxon>
        <taxon>Polyphaga</taxon>
        <taxon>Cucujiformia</taxon>
        <taxon>Curculionidae</taxon>
        <taxon>Dryophthorinae</taxon>
        <taxon>Sitophilus</taxon>
    </lineage>
</organism>
<dbReference type="Proteomes" id="UP000504635">
    <property type="component" value="Unplaced"/>
</dbReference>
<evidence type="ECO:0000256" key="7">
    <source>
        <dbReference type="PROSITE-ProRule" id="PRU00302"/>
    </source>
</evidence>
<dbReference type="GO" id="GO:0004252">
    <property type="term" value="F:serine-type endopeptidase activity"/>
    <property type="evidence" value="ECO:0007669"/>
    <property type="project" value="InterPro"/>
</dbReference>
<dbReference type="InterPro" id="IPR023415">
    <property type="entry name" value="LDLR_class-A_CS"/>
</dbReference>
<feature type="domain" description="Sushi" evidence="10">
    <location>
        <begin position="699"/>
        <end position="771"/>
    </location>
</feature>
<dbReference type="GeneID" id="115876215"/>
<dbReference type="Gene3D" id="2.10.70.10">
    <property type="entry name" value="Complement Module, domain 1"/>
    <property type="match status" value="3"/>
</dbReference>
<dbReference type="InterPro" id="IPR035976">
    <property type="entry name" value="Sushi/SCR/CCP_sf"/>
</dbReference>
<evidence type="ECO:0000259" key="9">
    <source>
        <dbReference type="PROSITE" id="PS50240"/>
    </source>
</evidence>
<dbReference type="CDD" id="cd00190">
    <property type="entry name" value="Tryp_SPc"/>
    <property type="match status" value="2"/>
</dbReference>
<dbReference type="SMART" id="SM00020">
    <property type="entry name" value="Tryp_SPc"/>
    <property type="match status" value="2"/>
</dbReference>
<dbReference type="RefSeq" id="XP_030747774.1">
    <property type="nucleotide sequence ID" value="XM_030891914.1"/>
</dbReference>
<dbReference type="PROSITE" id="PS00135">
    <property type="entry name" value="TRYPSIN_SER"/>
    <property type="match status" value="1"/>
</dbReference>
<protein>
    <submittedName>
        <fullName evidence="12">Modular serine protease-like</fullName>
    </submittedName>
</protein>
<keyword evidence="2" id="KW-0964">Secreted</keyword>
<dbReference type="InterPro" id="IPR018114">
    <property type="entry name" value="TRYPSIN_HIS"/>
</dbReference>
<dbReference type="PROSITE" id="PS00134">
    <property type="entry name" value="TRYPSIN_HIS"/>
    <property type="match status" value="1"/>
</dbReference>
<proteinExistence type="predicted"/>
<dbReference type="GO" id="GO:0005576">
    <property type="term" value="C:extracellular region"/>
    <property type="evidence" value="ECO:0007669"/>
    <property type="project" value="UniProtKB-SubCell"/>
</dbReference>
<comment type="caution">
    <text evidence="7">Lacks conserved residue(s) required for the propagation of feature annotation.</text>
</comment>
<keyword evidence="8" id="KW-0378">Hydrolase</keyword>
<dbReference type="OrthoDB" id="6744641at2759"/>
<dbReference type="InterPro" id="IPR033116">
    <property type="entry name" value="TRYPSIN_SER"/>
</dbReference>
<evidence type="ECO:0000313" key="11">
    <source>
        <dbReference type="Proteomes" id="UP000504635"/>
    </source>
</evidence>
<dbReference type="CDD" id="cd00033">
    <property type="entry name" value="CCP"/>
    <property type="match status" value="2"/>
</dbReference>
<feature type="disulfide bond" evidence="6">
    <location>
        <begin position="662"/>
        <end position="677"/>
    </location>
</feature>
<evidence type="ECO:0000259" key="10">
    <source>
        <dbReference type="PROSITE" id="PS50923"/>
    </source>
</evidence>
<keyword evidence="11" id="KW-1185">Reference proteome</keyword>
<dbReference type="FunFam" id="2.40.10.10:FF:000054">
    <property type="entry name" value="Complement C1r subcomponent"/>
    <property type="match status" value="1"/>
</dbReference>
<dbReference type="Gene3D" id="2.40.10.10">
    <property type="entry name" value="Trypsin-like serine proteases"/>
    <property type="match status" value="2"/>
</dbReference>
<feature type="disulfide bond" evidence="6">
    <location>
        <begin position="517"/>
        <end position="529"/>
    </location>
</feature>
<dbReference type="PROSITE" id="PS50240">
    <property type="entry name" value="TRYPSIN_DOM"/>
    <property type="match status" value="2"/>
</dbReference>
<evidence type="ECO:0000256" key="6">
    <source>
        <dbReference type="PROSITE-ProRule" id="PRU00124"/>
    </source>
</evidence>
<evidence type="ECO:0000256" key="8">
    <source>
        <dbReference type="RuleBase" id="RU363034"/>
    </source>
</evidence>
<feature type="disulfide bond" evidence="6">
    <location>
        <begin position="650"/>
        <end position="668"/>
    </location>
</feature>
<accession>A0A6J2XAB4</accession>
<feature type="disulfide bond" evidence="6">
    <location>
        <begin position="577"/>
        <end position="592"/>
    </location>
</feature>
<dbReference type="Gene3D" id="4.10.400.10">
    <property type="entry name" value="Low-density Lipoprotein Receptor"/>
    <property type="match status" value="4"/>
</dbReference>
<dbReference type="InterPro" id="IPR002172">
    <property type="entry name" value="LDrepeatLR_classA_rpt"/>
</dbReference>
<feature type="disulfide bond" evidence="6">
    <location>
        <begin position="558"/>
        <end position="570"/>
    </location>
</feature>
<comment type="subcellular location">
    <subcellularLocation>
        <location evidence="1">Secreted</location>
    </subcellularLocation>
</comment>
<feature type="domain" description="Peptidase S1" evidence="9">
    <location>
        <begin position="850"/>
        <end position="1113"/>
    </location>
</feature>
<feature type="disulfide bond" evidence="6">
    <location>
        <begin position="643"/>
        <end position="655"/>
    </location>
</feature>
<evidence type="ECO:0000256" key="2">
    <source>
        <dbReference type="ARBA" id="ARBA00022525"/>
    </source>
</evidence>
<gene>
    <name evidence="12" type="primary">LOC115876215</name>
</gene>
<dbReference type="PROSITE" id="PS50068">
    <property type="entry name" value="LDLRA_2"/>
    <property type="match status" value="4"/>
</dbReference>
<dbReference type="AlphaFoldDB" id="A0A6J2XAB4"/>
<feature type="disulfide bond" evidence="6">
    <location>
        <begin position="602"/>
        <end position="614"/>
    </location>
</feature>
<dbReference type="PANTHER" id="PTHR24252:SF7">
    <property type="entry name" value="HYALIN"/>
    <property type="match status" value="1"/>
</dbReference>
<dbReference type="InterPro" id="IPR009003">
    <property type="entry name" value="Peptidase_S1_PA"/>
</dbReference>
<keyword evidence="7" id="KW-0768">Sushi</keyword>
<feature type="disulfide bond" evidence="6">
    <location>
        <begin position="609"/>
        <end position="627"/>
    </location>
</feature>
<dbReference type="SUPFAM" id="SSF57424">
    <property type="entry name" value="LDL receptor-like module"/>
    <property type="match status" value="4"/>
</dbReference>
<dbReference type="SMART" id="SM00192">
    <property type="entry name" value="LDLa"/>
    <property type="match status" value="4"/>
</dbReference>
<keyword evidence="3" id="KW-0732">Signal</keyword>
<feature type="domain" description="Sushi" evidence="10">
    <location>
        <begin position="46"/>
        <end position="118"/>
    </location>
</feature>
<reference evidence="12" key="1">
    <citation type="submission" date="2025-08" db="UniProtKB">
        <authorList>
            <consortium name="RefSeq"/>
        </authorList>
    </citation>
    <scope>IDENTIFICATION</scope>
    <source>
        <tissue evidence="12">Gonads</tissue>
    </source>
</reference>